<dbReference type="EMBL" id="GGEC01054246">
    <property type="protein sequence ID" value="MBX34730.1"/>
    <property type="molecule type" value="Transcribed_RNA"/>
</dbReference>
<evidence type="ECO:0000313" key="3">
    <source>
        <dbReference type="EMBL" id="MBX34730.1"/>
    </source>
</evidence>
<evidence type="ECO:0000256" key="1">
    <source>
        <dbReference type="ARBA" id="ARBA00022737"/>
    </source>
</evidence>
<feature type="domain" description="Disease resistance protein winged helix" evidence="2">
    <location>
        <begin position="1"/>
        <end position="53"/>
    </location>
</feature>
<dbReference type="PANTHER" id="PTHR23155:SF1211">
    <property type="entry name" value="OS09G0313500 PROTEIN"/>
    <property type="match status" value="1"/>
</dbReference>
<dbReference type="InterPro" id="IPR044974">
    <property type="entry name" value="Disease_R_plants"/>
</dbReference>
<dbReference type="AlphaFoldDB" id="A0A2P2MWZ0"/>
<dbReference type="InterPro" id="IPR058922">
    <property type="entry name" value="WHD_DRP"/>
</dbReference>
<dbReference type="PANTHER" id="PTHR23155">
    <property type="entry name" value="DISEASE RESISTANCE PROTEIN RP"/>
    <property type="match status" value="1"/>
</dbReference>
<dbReference type="Pfam" id="PF23559">
    <property type="entry name" value="WHD_DRP"/>
    <property type="match status" value="1"/>
</dbReference>
<accession>A0A2P2MWZ0</accession>
<keyword evidence="1" id="KW-0677">Repeat</keyword>
<sequence>MAQGYIKLSDPSHCTDWECFTDLLWRSFFQDVSEDELGNIKWCKMHDLMHDLASSVAGAESVCVNLNLREFGMKTRHISFDQKQGQLASSSICA</sequence>
<name>A0A2P2MWZ0_RHIMU</name>
<organism evidence="3">
    <name type="scientific">Rhizophora mucronata</name>
    <name type="common">Asiatic mangrove</name>
    <dbReference type="NCBI Taxonomy" id="61149"/>
    <lineage>
        <taxon>Eukaryota</taxon>
        <taxon>Viridiplantae</taxon>
        <taxon>Streptophyta</taxon>
        <taxon>Embryophyta</taxon>
        <taxon>Tracheophyta</taxon>
        <taxon>Spermatophyta</taxon>
        <taxon>Magnoliopsida</taxon>
        <taxon>eudicotyledons</taxon>
        <taxon>Gunneridae</taxon>
        <taxon>Pentapetalae</taxon>
        <taxon>rosids</taxon>
        <taxon>fabids</taxon>
        <taxon>Malpighiales</taxon>
        <taxon>Rhizophoraceae</taxon>
        <taxon>Rhizophora</taxon>
    </lineage>
</organism>
<proteinExistence type="predicted"/>
<evidence type="ECO:0000259" key="2">
    <source>
        <dbReference type="Pfam" id="PF23559"/>
    </source>
</evidence>
<dbReference type="GO" id="GO:0098542">
    <property type="term" value="P:defense response to other organism"/>
    <property type="evidence" value="ECO:0007669"/>
    <property type="project" value="TreeGrafter"/>
</dbReference>
<protein>
    <submittedName>
        <fullName evidence="3">Putative disease resistance protein RGA3</fullName>
    </submittedName>
</protein>
<reference evidence="3" key="1">
    <citation type="submission" date="2018-02" db="EMBL/GenBank/DDBJ databases">
        <title>Rhizophora mucronata_Transcriptome.</title>
        <authorList>
            <person name="Meera S.P."/>
            <person name="Sreeshan A."/>
            <person name="Augustine A."/>
        </authorList>
    </citation>
    <scope>NUCLEOTIDE SEQUENCE</scope>
    <source>
        <tissue evidence="3">Leaf</tissue>
    </source>
</reference>